<name>A0A941D919_9MICO</name>
<evidence type="ECO:0000256" key="7">
    <source>
        <dbReference type="ARBA" id="ARBA00023235"/>
    </source>
</evidence>
<comment type="caution">
    <text evidence="10">The sequence shown here is derived from an EMBL/GenBank/DDBJ whole genome shotgun (WGS) entry which is preliminary data.</text>
</comment>
<feature type="domain" description="Lycopene cyclase" evidence="9">
    <location>
        <begin position="7"/>
        <end position="96"/>
    </location>
</feature>
<dbReference type="RefSeq" id="WP_211603310.1">
    <property type="nucleotide sequence ID" value="NZ_JAGSNF010000017.1"/>
</dbReference>
<gene>
    <name evidence="10" type="ORF">KC207_11910</name>
</gene>
<evidence type="ECO:0000256" key="2">
    <source>
        <dbReference type="ARBA" id="ARBA00004829"/>
    </source>
</evidence>
<evidence type="ECO:0000256" key="3">
    <source>
        <dbReference type="ARBA" id="ARBA00022692"/>
    </source>
</evidence>
<keyword evidence="5 8" id="KW-1133">Transmembrane helix</keyword>
<dbReference type="GO" id="GO:0016020">
    <property type="term" value="C:membrane"/>
    <property type="evidence" value="ECO:0007669"/>
    <property type="project" value="UniProtKB-SubCell"/>
</dbReference>
<dbReference type="EMBL" id="JAGSNF010000017">
    <property type="protein sequence ID" value="MBR7743995.1"/>
    <property type="molecule type" value="Genomic_DNA"/>
</dbReference>
<evidence type="ECO:0000256" key="1">
    <source>
        <dbReference type="ARBA" id="ARBA00004141"/>
    </source>
</evidence>
<keyword evidence="11" id="KW-1185">Reference proteome</keyword>
<keyword evidence="3 8" id="KW-0812">Transmembrane</keyword>
<evidence type="ECO:0000256" key="4">
    <source>
        <dbReference type="ARBA" id="ARBA00022746"/>
    </source>
</evidence>
<dbReference type="AlphaFoldDB" id="A0A941D919"/>
<evidence type="ECO:0000313" key="11">
    <source>
        <dbReference type="Proteomes" id="UP000677016"/>
    </source>
</evidence>
<feature type="transmembrane region" description="Helical" evidence="8">
    <location>
        <begin position="81"/>
        <end position="102"/>
    </location>
</feature>
<feature type="transmembrane region" description="Helical" evidence="8">
    <location>
        <begin position="36"/>
        <end position="55"/>
    </location>
</feature>
<dbReference type="Pfam" id="PF18916">
    <property type="entry name" value="Lycopene_cyc"/>
    <property type="match status" value="1"/>
</dbReference>
<accession>A0A941D919</accession>
<dbReference type="GO" id="GO:0016117">
    <property type="term" value="P:carotenoid biosynthetic process"/>
    <property type="evidence" value="ECO:0007669"/>
    <property type="project" value="UniProtKB-KW"/>
</dbReference>
<dbReference type="GO" id="GO:0045436">
    <property type="term" value="F:lycopene beta cyclase activity"/>
    <property type="evidence" value="ECO:0007669"/>
    <property type="project" value="UniProtKB-ARBA"/>
</dbReference>
<proteinExistence type="predicted"/>
<reference evidence="10" key="1">
    <citation type="submission" date="2021-04" db="EMBL/GenBank/DDBJ databases">
        <title>Phycicoccus avicenniae sp. nov., a novel endophytic actinomycetes isolated from branch of Avicennia mariana.</title>
        <authorList>
            <person name="Tuo L."/>
        </authorList>
    </citation>
    <scope>NUCLEOTIDE SEQUENCE</scope>
    <source>
        <strain evidence="10">BSK3Z-2</strain>
    </source>
</reference>
<feature type="transmembrane region" description="Helical" evidence="8">
    <location>
        <begin position="6"/>
        <end position="24"/>
    </location>
</feature>
<evidence type="ECO:0000313" key="10">
    <source>
        <dbReference type="EMBL" id="MBR7743995.1"/>
    </source>
</evidence>
<evidence type="ECO:0000256" key="8">
    <source>
        <dbReference type="SAM" id="Phobius"/>
    </source>
</evidence>
<sequence>MDDRYQYLLLMAGCLAITLPLEVVLRARVYRRPRRLLLAMLPMLVVFVAWDLLGIHRGHWTYSEQYTTGILLPFDMPLEELVFFVVIPVCGLLTYEAVGTVLDLARRWSRRGEPERSGADA</sequence>
<dbReference type="Proteomes" id="UP000677016">
    <property type="component" value="Unassembled WGS sequence"/>
</dbReference>
<organism evidence="10 11">
    <name type="scientific">Phycicoccus avicenniae</name>
    <dbReference type="NCBI Taxonomy" id="2828860"/>
    <lineage>
        <taxon>Bacteria</taxon>
        <taxon>Bacillati</taxon>
        <taxon>Actinomycetota</taxon>
        <taxon>Actinomycetes</taxon>
        <taxon>Micrococcales</taxon>
        <taxon>Intrasporangiaceae</taxon>
        <taxon>Phycicoccus</taxon>
    </lineage>
</organism>
<evidence type="ECO:0000256" key="6">
    <source>
        <dbReference type="ARBA" id="ARBA00023136"/>
    </source>
</evidence>
<keyword evidence="4" id="KW-0125">Carotenoid biosynthesis</keyword>
<comment type="pathway">
    <text evidence="2">Carotenoid biosynthesis.</text>
</comment>
<keyword evidence="6 8" id="KW-0472">Membrane</keyword>
<evidence type="ECO:0000259" key="9">
    <source>
        <dbReference type="Pfam" id="PF18916"/>
    </source>
</evidence>
<keyword evidence="7" id="KW-0413">Isomerase</keyword>
<evidence type="ECO:0000256" key="5">
    <source>
        <dbReference type="ARBA" id="ARBA00022989"/>
    </source>
</evidence>
<protein>
    <submittedName>
        <fullName evidence="10">Lycopene cyclase domain-containing protein</fullName>
    </submittedName>
</protein>
<comment type="subcellular location">
    <subcellularLocation>
        <location evidence="1">Membrane</location>
        <topology evidence="1">Multi-pass membrane protein</topology>
    </subcellularLocation>
</comment>
<dbReference type="InterPro" id="IPR017825">
    <property type="entry name" value="Lycopene_cyclase_dom"/>
</dbReference>
<dbReference type="NCBIfam" id="TIGR03462">
    <property type="entry name" value="CarR_dom_SF"/>
    <property type="match status" value="1"/>
</dbReference>
<dbReference type="GO" id="GO:0016872">
    <property type="term" value="F:intramolecular lyase activity"/>
    <property type="evidence" value="ECO:0007669"/>
    <property type="project" value="InterPro"/>
</dbReference>